<evidence type="ECO:0000313" key="2">
    <source>
        <dbReference type="Proteomes" id="UP000007519"/>
    </source>
</evidence>
<evidence type="ECO:0000313" key="1">
    <source>
        <dbReference type="EMBL" id="AFC26276.1"/>
    </source>
</evidence>
<dbReference type="Proteomes" id="UP000007519">
    <property type="component" value="Chromosome"/>
</dbReference>
<reference evidence="1 2" key="1">
    <citation type="journal article" date="2012" name="Stand. Genomic Sci.">
        <title>Complete genome sequencing and analysis of Saprospira grandis str. Lewin, a predatory marine bacterium.</title>
        <authorList>
            <person name="Saw J.H."/>
            <person name="Yuryev A."/>
            <person name="Kanbe M."/>
            <person name="Hou S."/>
            <person name="Young A.G."/>
            <person name="Aizawa S."/>
            <person name="Alam M."/>
        </authorList>
    </citation>
    <scope>NUCLEOTIDE SEQUENCE [LARGE SCALE GENOMIC DNA]</scope>
    <source>
        <strain evidence="1 2">Lewin</strain>
    </source>
</reference>
<dbReference type="KEGG" id="sgn:SGRA_3552"/>
<keyword evidence="2" id="KW-1185">Reference proteome</keyword>
<dbReference type="STRING" id="984262.SGRA_3552"/>
<gene>
    <name evidence="1" type="ordered locus">SGRA_3552</name>
</gene>
<proteinExistence type="predicted"/>
<name>H6L0B2_SAPGL</name>
<protein>
    <submittedName>
        <fullName evidence="1">Uncharacterized protein</fullName>
    </submittedName>
</protein>
<sequence length="70" mass="7415">MPLFCFFGVSKVFFLIWGCPALRAGRAVPQLAGLLGPAALRALVWPSATAIHPSAEGPMGLFAGQKCWTI</sequence>
<organism evidence="1 2">
    <name type="scientific">Saprospira grandis (strain Lewin)</name>
    <dbReference type="NCBI Taxonomy" id="984262"/>
    <lineage>
        <taxon>Bacteria</taxon>
        <taxon>Pseudomonadati</taxon>
        <taxon>Bacteroidota</taxon>
        <taxon>Saprospiria</taxon>
        <taxon>Saprospirales</taxon>
        <taxon>Saprospiraceae</taxon>
        <taxon>Saprospira</taxon>
    </lineage>
</organism>
<dbReference type="HOGENOM" id="CLU_203298_0_0_10"/>
<accession>H6L0B2</accession>
<dbReference type="EMBL" id="CP002831">
    <property type="protein sequence ID" value="AFC26276.1"/>
    <property type="molecule type" value="Genomic_DNA"/>
</dbReference>
<dbReference type="AlphaFoldDB" id="H6L0B2"/>